<sequence>MFITYRKINGHEYGYLEESFRQDGKVRKKSHGCLGRVLDKERCIFKNRKLGIYRYDLKTNSSLALPDDFAPSLSKAAGRAGKNGLKELQILHFGDVYLMDRLLEKSGLQPCLEAMGISCSDLLRCMIFYYALENDDNQYAQIWYKGSYARELCPQADPGSERIIRLLEELGHENCRRAFFAAYLKQLPAMPCIMAVCSGLPCARHLPLSAVYNSAGFLSGQVRSIYVADSKTLLPQYVRFVPGRNALPPALKAAAVMLSEQGVVPAYAVLEDDSVSLNDLEYLQTVSLDFIIRFNENPGLSPGVLQEHIESLDTSGIRVEFNQRVFLIKKVLYDYWGHLLYVYLCRDGAVLQTAQDGVSSPGSPFSFMLLSSRDLSEQEILPAYYAGKEMAELFCVSKPGFELQPLLLHSEAVLQGHLLLSFIAALLQRYLRLQLGADSPITAKAALKELQQCYCKVYDKYIEPQALTSAACDILKRCALKLPPLRLERT</sequence>
<proteinExistence type="predicted"/>
<comment type="caution">
    <text evidence="1">The sequence shown here is derived from an EMBL/GenBank/DDBJ whole genome shotgun (WGS) entry which is preliminary data.</text>
</comment>
<name>A0A9D9D9C4_9GAMM</name>
<dbReference type="Proteomes" id="UP000823631">
    <property type="component" value="Unassembled WGS sequence"/>
</dbReference>
<evidence type="ECO:0000313" key="2">
    <source>
        <dbReference type="Proteomes" id="UP000823631"/>
    </source>
</evidence>
<gene>
    <name evidence="1" type="ORF">IAB19_03755</name>
</gene>
<dbReference type="EMBL" id="JADINH010000080">
    <property type="protein sequence ID" value="MBO8415481.1"/>
    <property type="molecule type" value="Genomic_DNA"/>
</dbReference>
<evidence type="ECO:0000313" key="1">
    <source>
        <dbReference type="EMBL" id="MBO8415481.1"/>
    </source>
</evidence>
<reference evidence="1" key="1">
    <citation type="submission" date="2020-10" db="EMBL/GenBank/DDBJ databases">
        <authorList>
            <person name="Gilroy R."/>
        </authorList>
    </citation>
    <scope>NUCLEOTIDE SEQUENCE</scope>
    <source>
        <strain evidence="1">17213</strain>
    </source>
</reference>
<organism evidence="1 2">
    <name type="scientific">Candidatus Avisuccinivibrio stercorigallinarum</name>
    <dbReference type="NCBI Taxonomy" id="2840704"/>
    <lineage>
        <taxon>Bacteria</taxon>
        <taxon>Pseudomonadati</taxon>
        <taxon>Pseudomonadota</taxon>
        <taxon>Gammaproteobacteria</taxon>
        <taxon>Aeromonadales</taxon>
        <taxon>Succinivibrionaceae</taxon>
        <taxon>Succinivibrionaceae incertae sedis</taxon>
        <taxon>Candidatus Avisuccinivibrio</taxon>
    </lineage>
</organism>
<reference evidence="1" key="2">
    <citation type="journal article" date="2021" name="PeerJ">
        <title>Extensive microbial diversity within the chicken gut microbiome revealed by metagenomics and culture.</title>
        <authorList>
            <person name="Gilroy R."/>
            <person name="Ravi A."/>
            <person name="Getino M."/>
            <person name="Pursley I."/>
            <person name="Horton D.L."/>
            <person name="Alikhan N.F."/>
            <person name="Baker D."/>
            <person name="Gharbi K."/>
            <person name="Hall N."/>
            <person name="Watson M."/>
            <person name="Adriaenssens E.M."/>
            <person name="Foster-Nyarko E."/>
            <person name="Jarju S."/>
            <person name="Secka A."/>
            <person name="Antonio M."/>
            <person name="Oren A."/>
            <person name="Chaudhuri R.R."/>
            <person name="La Ragione R."/>
            <person name="Hildebrand F."/>
            <person name="Pallen M.J."/>
        </authorList>
    </citation>
    <scope>NUCLEOTIDE SEQUENCE</scope>
    <source>
        <strain evidence="1">17213</strain>
    </source>
</reference>
<accession>A0A9D9D9C4</accession>
<protein>
    <submittedName>
        <fullName evidence="1">Uncharacterized protein</fullName>
    </submittedName>
</protein>
<dbReference type="AlphaFoldDB" id="A0A9D9D9C4"/>